<comment type="subcellular location">
    <subcellularLocation>
        <location evidence="1">Membrane</location>
        <topology evidence="1">Multi-pass membrane protein</topology>
    </subcellularLocation>
</comment>
<feature type="repeat" description="ANK" evidence="12">
    <location>
        <begin position="102"/>
        <end position="134"/>
    </location>
</feature>
<dbReference type="PROSITE" id="PS50297">
    <property type="entry name" value="ANK_REP_REGION"/>
    <property type="match status" value="8"/>
</dbReference>
<evidence type="ECO:0000256" key="13">
    <source>
        <dbReference type="SAM" id="MobiDB-lite"/>
    </source>
</evidence>
<dbReference type="Proteomes" id="UP000502823">
    <property type="component" value="Unassembled WGS sequence"/>
</dbReference>
<protein>
    <recommendedName>
        <fullName evidence="15">Ion transport domain-containing protein</fullName>
    </recommendedName>
</protein>
<evidence type="ECO:0000256" key="10">
    <source>
        <dbReference type="ARBA" id="ARBA00023180"/>
    </source>
</evidence>
<dbReference type="SUPFAM" id="SSF48403">
    <property type="entry name" value="Ankyrin repeat"/>
    <property type="match status" value="2"/>
</dbReference>
<feature type="repeat" description="ANK" evidence="12">
    <location>
        <begin position="542"/>
        <end position="574"/>
    </location>
</feature>
<dbReference type="Gene3D" id="1.25.40.20">
    <property type="entry name" value="Ankyrin repeat-containing domain"/>
    <property type="match status" value="4"/>
</dbReference>
<feature type="repeat" description="ANK" evidence="12">
    <location>
        <begin position="578"/>
        <end position="610"/>
    </location>
</feature>
<sequence>MSNHRKSFRRKIFRTRKRSDSHKKKSEEQTEGFEIQPDYQQERYGPWFSSFDEVPAQACRRLDTRQRRLNCELLRAIDEGTVQRVASCLERGASAEATYGPLGNTACHLAAVTGNCDIILLLLKHGASFRVLDSQGRSPLHLAAWSGKAACVKLLLDNAMAMLNIKTRCHEDKEQLHQDALDLWGHDQVCTKNELPRFEAGSTPLHIASQRLHLECIEALCTAGADINSRDNDGMTPIDVLGEKLVGGSDLHAATIFSKVYKFLLNTGAGLSPLSHGTVRTTPLHTAVALQSLEAISSIATSSILAFNWDRNGLTPMHLAVSLRLQASLRVLLHSQEARNNENDTTEKEESDLPDLAFIDVKDVNGNTPLHVAVTSDWKAGVSVLLEAGADVCQRNCTGATVVHLAAESGNSDILKEILSIHESKTVLSSSDYCEETPLFRAVMSRNLDCVRLLLQAGASLDYTLSDKTTVLHRAAKYNCPAILKEFIRCDQTSNATLINQTETNGMTPLHVACLAGNSSCAEVLLSAGCDNGMKMTFKSHKDCTALHLACSEGHFNVVETLLKHDSGREVIEARDSHGCTPLHLACHYGHRECIQKLLLSGADLSAKTYRNKSTAISFLLNKVFQPIEFLEEILDAHIKINNFPLSDPQCVISIDYRLLEPRGKSNKQMKVLDALFDTGTNCNQEALVLHPVVESFLFLKWLSWKRSFYYSIATYVVFLSCFSIFVVSEYYFKDNALEVPPALSESYSIPAVQVTSVWLIAMEMLSAYRLPKYYFMDLESWLKWSSYLLASVVTIFESRDIWHRFLTTIGILLSWTELMFHVSRNPNWGFHINMFSKVAVNVLKVLFTFVFLLIGFALAFMVQFKSTPPFETPFDAFVKTAVMMVNELEYSSLFRENPNIVFPLFGKIFFLFFLFMVVIVLMNLLVGLAVSDINSLMTRGKRNRLRKQADFLRVIQPLDWDVWFMPKWVNRRVKSLRKVKQPINIYPGNQQRNAQLPIPKYIVDAIIARAEKKRRTEEMYTIRNLFKKLDELVVFLNKPSGIEDFNSGSQDRHLQRKQKRLCNEVHEKLRHECGSSTAAKLDNIELQLKSIKELIQLLPQEFSVQVQ</sequence>
<dbReference type="InterPro" id="IPR036770">
    <property type="entry name" value="Ankyrin_rpt-contain_sf"/>
</dbReference>
<evidence type="ECO:0000256" key="1">
    <source>
        <dbReference type="ARBA" id="ARBA00004141"/>
    </source>
</evidence>
<proteinExistence type="predicted"/>
<dbReference type="SMART" id="SM00248">
    <property type="entry name" value="ANK"/>
    <property type="match status" value="11"/>
</dbReference>
<dbReference type="Pfam" id="PF00520">
    <property type="entry name" value="Ion_trans"/>
    <property type="match status" value="1"/>
</dbReference>
<name>A0A6L2PWC3_COPFO</name>
<keyword evidence="8" id="KW-0406">Ion transport</keyword>
<dbReference type="PANTHER" id="PTHR47143">
    <property type="entry name" value="TRANSIENT RECEPTOR POTENTIAL CATION CHANNEL PROTEIN PAINLESS"/>
    <property type="match status" value="1"/>
</dbReference>
<feature type="repeat" description="ANK" evidence="12">
    <location>
        <begin position="505"/>
        <end position="531"/>
    </location>
</feature>
<feature type="repeat" description="ANK" evidence="12">
    <location>
        <begin position="365"/>
        <end position="397"/>
    </location>
</feature>
<evidence type="ECO:0000256" key="5">
    <source>
        <dbReference type="ARBA" id="ARBA00022737"/>
    </source>
</evidence>
<dbReference type="AlphaFoldDB" id="A0A6L2PWC3"/>
<keyword evidence="9 14" id="KW-0472">Membrane</keyword>
<dbReference type="OrthoDB" id="5402602at2759"/>
<evidence type="ECO:0000313" key="16">
    <source>
        <dbReference type="EMBL" id="GFG36933.1"/>
    </source>
</evidence>
<dbReference type="PROSITE" id="PS50088">
    <property type="entry name" value="ANK_REPEAT"/>
    <property type="match status" value="8"/>
</dbReference>
<keyword evidence="5" id="KW-0677">Repeat</keyword>
<feature type="compositionally biased region" description="Basic residues" evidence="13">
    <location>
        <begin position="1"/>
        <end position="24"/>
    </location>
</feature>
<feature type="transmembrane region" description="Helical" evidence="14">
    <location>
        <begin position="843"/>
        <end position="865"/>
    </location>
</feature>
<feature type="repeat" description="ANK" evidence="12">
    <location>
        <begin position="135"/>
        <end position="158"/>
    </location>
</feature>
<reference evidence="17" key="1">
    <citation type="submission" date="2020-01" db="EMBL/GenBank/DDBJ databases">
        <title>Draft genome sequence of the Termite Coptotermes fromosanus.</title>
        <authorList>
            <person name="Itakura S."/>
            <person name="Yosikawa Y."/>
            <person name="Umezawa K."/>
        </authorList>
    </citation>
    <scope>NUCLEOTIDE SEQUENCE [LARGE SCALE GENOMIC DNA]</scope>
</reference>
<feature type="transmembrane region" description="Helical" evidence="14">
    <location>
        <begin position="909"/>
        <end position="938"/>
    </location>
</feature>
<dbReference type="InterPro" id="IPR002110">
    <property type="entry name" value="Ankyrin_rpt"/>
</dbReference>
<evidence type="ECO:0000313" key="17">
    <source>
        <dbReference type="Proteomes" id="UP000502823"/>
    </source>
</evidence>
<dbReference type="Pfam" id="PF12796">
    <property type="entry name" value="Ank_2"/>
    <property type="match status" value="3"/>
</dbReference>
<dbReference type="GO" id="GO:0034703">
    <property type="term" value="C:cation channel complex"/>
    <property type="evidence" value="ECO:0007669"/>
    <property type="project" value="UniProtKB-ARBA"/>
</dbReference>
<feature type="repeat" description="ANK" evidence="12">
    <location>
        <begin position="434"/>
        <end position="466"/>
    </location>
</feature>
<evidence type="ECO:0000256" key="14">
    <source>
        <dbReference type="SAM" id="Phobius"/>
    </source>
</evidence>
<evidence type="ECO:0000256" key="6">
    <source>
        <dbReference type="ARBA" id="ARBA00022989"/>
    </source>
</evidence>
<evidence type="ECO:0000256" key="12">
    <source>
        <dbReference type="PROSITE-ProRule" id="PRU00023"/>
    </source>
</evidence>
<keyword evidence="17" id="KW-1185">Reference proteome</keyword>
<feature type="repeat" description="ANK" evidence="12">
    <location>
        <begin position="200"/>
        <end position="232"/>
    </location>
</feature>
<feature type="region of interest" description="Disordered" evidence="13">
    <location>
        <begin position="1"/>
        <end position="34"/>
    </location>
</feature>
<dbReference type="EMBL" id="BLKM01012573">
    <property type="protein sequence ID" value="GFG36933.1"/>
    <property type="molecule type" value="Genomic_DNA"/>
</dbReference>
<keyword evidence="2" id="KW-0813">Transport</keyword>
<dbReference type="PANTHER" id="PTHR47143:SF1">
    <property type="entry name" value="ION_TRANS DOMAIN-CONTAINING PROTEIN"/>
    <property type="match status" value="1"/>
</dbReference>
<gene>
    <name evidence="16" type="ORF">Cfor_05371</name>
</gene>
<keyword evidence="10" id="KW-0325">Glycoprotein</keyword>
<dbReference type="Pfam" id="PF00023">
    <property type="entry name" value="Ank"/>
    <property type="match status" value="2"/>
</dbReference>
<keyword evidence="4 14" id="KW-0812">Transmembrane</keyword>
<organism evidence="16 17">
    <name type="scientific">Coptotermes formosanus</name>
    <name type="common">Formosan subterranean termite</name>
    <dbReference type="NCBI Taxonomy" id="36987"/>
    <lineage>
        <taxon>Eukaryota</taxon>
        <taxon>Metazoa</taxon>
        <taxon>Ecdysozoa</taxon>
        <taxon>Arthropoda</taxon>
        <taxon>Hexapoda</taxon>
        <taxon>Insecta</taxon>
        <taxon>Pterygota</taxon>
        <taxon>Neoptera</taxon>
        <taxon>Polyneoptera</taxon>
        <taxon>Dictyoptera</taxon>
        <taxon>Blattodea</taxon>
        <taxon>Blattoidea</taxon>
        <taxon>Termitoidae</taxon>
        <taxon>Rhinotermitidae</taxon>
        <taxon>Coptotermes</taxon>
    </lineage>
</organism>
<evidence type="ECO:0000256" key="4">
    <source>
        <dbReference type="ARBA" id="ARBA00022692"/>
    </source>
</evidence>
<evidence type="ECO:0000256" key="11">
    <source>
        <dbReference type="ARBA" id="ARBA00023303"/>
    </source>
</evidence>
<dbReference type="InParanoid" id="A0A6L2PWC3"/>
<comment type="caution">
    <text evidence="16">The sequence shown here is derived from an EMBL/GenBank/DDBJ whole genome shotgun (WGS) entry which is preliminary data.</text>
</comment>
<feature type="domain" description="Ion transport" evidence="15">
    <location>
        <begin position="715"/>
        <end position="937"/>
    </location>
</feature>
<keyword evidence="11" id="KW-0407">Ion channel</keyword>
<evidence type="ECO:0000259" key="15">
    <source>
        <dbReference type="Pfam" id="PF00520"/>
    </source>
</evidence>
<feature type="transmembrane region" description="Helical" evidence="14">
    <location>
        <begin position="709"/>
        <end position="728"/>
    </location>
</feature>
<evidence type="ECO:0000256" key="3">
    <source>
        <dbReference type="ARBA" id="ARBA00022606"/>
    </source>
</evidence>
<keyword evidence="3" id="KW-0716">Sensory transduction</keyword>
<evidence type="ECO:0000256" key="7">
    <source>
        <dbReference type="ARBA" id="ARBA00023043"/>
    </source>
</evidence>
<keyword evidence="6 14" id="KW-1133">Transmembrane helix</keyword>
<evidence type="ECO:0000256" key="2">
    <source>
        <dbReference type="ARBA" id="ARBA00022448"/>
    </source>
</evidence>
<dbReference type="InterPro" id="IPR005821">
    <property type="entry name" value="Ion_trans_dom"/>
</dbReference>
<evidence type="ECO:0000256" key="9">
    <source>
        <dbReference type="ARBA" id="ARBA00023136"/>
    </source>
</evidence>
<keyword evidence="7 12" id="KW-0040">ANK repeat</keyword>
<evidence type="ECO:0000256" key="8">
    <source>
        <dbReference type="ARBA" id="ARBA00023065"/>
    </source>
</evidence>
<accession>A0A6L2PWC3</accession>
<dbReference type="GO" id="GO:0005216">
    <property type="term" value="F:monoatomic ion channel activity"/>
    <property type="evidence" value="ECO:0007669"/>
    <property type="project" value="InterPro"/>
</dbReference>
<dbReference type="InterPro" id="IPR052076">
    <property type="entry name" value="TRP_cation_channel"/>
</dbReference>